<dbReference type="PANTHER" id="PTHR45125:SF28">
    <property type="entry name" value="OS02G0603500 PROTEIN"/>
    <property type="match status" value="1"/>
</dbReference>
<evidence type="ECO:0000259" key="2">
    <source>
        <dbReference type="Pfam" id="PF14303"/>
    </source>
</evidence>
<evidence type="ECO:0000313" key="4">
    <source>
        <dbReference type="Proteomes" id="UP000275267"/>
    </source>
</evidence>
<feature type="region of interest" description="Disordered" evidence="1">
    <location>
        <begin position="175"/>
        <end position="226"/>
    </location>
</feature>
<dbReference type="OrthoDB" id="674687at2759"/>
<evidence type="ECO:0000313" key="3">
    <source>
        <dbReference type="EMBL" id="RLN09403.1"/>
    </source>
</evidence>
<protein>
    <submittedName>
        <fullName evidence="3">Glutathione S-transferase T3-like</fullName>
    </submittedName>
</protein>
<accession>A0A3L6RWD7</accession>
<dbReference type="STRING" id="4540.A0A3L6RWD7"/>
<comment type="caution">
    <text evidence="3">The sequence shown here is derived from an EMBL/GenBank/DDBJ whole genome shotgun (WGS) entry which is preliminary data.</text>
</comment>
<sequence>MATGGGPWTNMISDENDDMDAISLSCGFQWPLDDLGTQTKVAKAVPKRAGNYTHEDIQLCMSWENISTDPIIANEQPGRAYWKRIADHYYANKTFESDRNANSLEHRWSTIHKECQKFQRYCDEVERLHPSGMPYREHILAAQTLFAKGPLKKSFRLLHCWLKVRHCQKFQTIENNRRSRSNMSSNGATEGDDGDDSGRSYSIEPNPNKRPIGKKQAKERLKSGADTGPYKEAIEELILDKEEKKLREVRWEEEKKLKEERWKDTKMIHQQKILLKEKKLMWEQEQKIMFCDVTTLDPDQKTYVLAMRAQIAAQKMAAFSAASGGSGGDANGAAI</sequence>
<dbReference type="InterPro" id="IPR029466">
    <property type="entry name" value="NAM-associated_C"/>
</dbReference>
<dbReference type="Proteomes" id="UP000275267">
    <property type="component" value="Unassembled WGS sequence"/>
</dbReference>
<proteinExistence type="predicted"/>
<dbReference type="Pfam" id="PF14303">
    <property type="entry name" value="NAM-associated"/>
    <property type="match status" value="1"/>
</dbReference>
<evidence type="ECO:0000256" key="1">
    <source>
        <dbReference type="SAM" id="MobiDB-lite"/>
    </source>
</evidence>
<gene>
    <name evidence="3" type="ORF">C2845_PM11G30780</name>
</gene>
<dbReference type="EMBL" id="PQIB02000007">
    <property type="protein sequence ID" value="RLN09403.1"/>
    <property type="molecule type" value="Genomic_DNA"/>
</dbReference>
<dbReference type="AlphaFoldDB" id="A0A3L6RWD7"/>
<name>A0A3L6RWD7_PANMI</name>
<dbReference type="GO" id="GO:0016740">
    <property type="term" value="F:transferase activity"/>
    <property type="evidence" value="ECO:0007669"/>
    <property type="project" value="UniProtKB-KW"/>
</dbReference>
<feature type="domain" description="No apical meristem-associated C-terminal" evidence="2">
    <location>
        <begin position="153"/>
        <end position="311"/>
    </location>
</feature>
<keyword evidence="4" id="KW-1185">Reference proteome</keyword>
<organism evidence="3 4">
    <name type="scientific">Panicum miliaceum</name>
    <name type="common">Proso millet</name>
    <name type="synonym">Broomcorn millet</name>
    <dbReference type="NCBI Taxonomy" id="4540"/>
    <lineage>
        <taxon>Eukaryota</taxon>
        <taxon>Viridiplantae</taxon>
        <taxon>Streptophyta</taxon>
        <taxon>Embryophyta</taxon>
        <taxon>Tracheophyta</taxon>
        <taxon>Spermatophyta</taxon>
        <taxon>Magnoliopsida</taxon>
        <taxon>Liliopsida</taxon>
        <taxon>Poales</taxon>
        <taxon>Poaceae</taxon>
        <taxon>PACMAD clade</taxon>
        <taxon>Panicoideae</taxon>
        <taxon>Panicodae</taxon>
        <taxon>Paniceae</taxon>
        <taxon>Panicinae</taxon>
        <taxon>Panicum</taxon>
        <taxon>Panicum sect. Panicum</taxon>
    </lineage>
</organism>
<reference evidence="4" key="1">
    <citation type="journal article" date="2019" name="Nat. Commun.">
        <title>The genome of broomcorn millet.</title>
        <authorList>
            <person name="Zou C."/>
            <person name="Miki D."/>
            <person name="Li D."/>
            <person name="Tang Q."/>
            <person name="Xiao L."/>
            <person name="Rajput S."/>
            <person name="Deng P."/>
            <person name="Jia W."/>
            <person name="Huang R."/>
            <person name="Zhang M."/>
            <person name="Sun Y."/>
            <person name="Hu J."/>
            <person name="Fu X."/>
            <person name="Schnable P.S."/>
            <person name="Li F."/>
            <person name="Zhang H."/>
            <person name="Feng B."/>
            <person name="Zhu X."/>
            <person name="Liu R."/>
            <person name="Schnable J.C."/>
            <person name="Zhu J.-K."/>
            <person name="Zhang H."/>
        </authorList>
    </citation>
    <scope>NUCLEOTIDE SEQUENCE [LARGE SCALE GENOMIC DNA]</scope>
</reference>
<dbReference type="PANTHER" id="PTHR45125">
    <property type="entry name" value="F21J9.4-RELATED"/>
    <property type="match status" value="1"/>
</dbReference>